<gene>
    <name evidence="2" type="ORF">SG34_016040</name>
</gene>
<dbReference type="AlphaFoldDB" id="A0AAF0C551"/>
<dbReference type="RefSeq" id="WP_152647423.1">
    <property type="nucleotide sequence ID" value="NZ_CP059733.1"/>
</dbReference>
<name>A0AAF0C551_9GAMM</name>
<dbReference type="KEGG" id="tvd:SG34_016040"/>
<reference evidence="2 3" key="2">
    <citation type="journal article" date="2022" name="Mar. Drugs">
        <title>Bioassay-Guided Fractionation Leads to the Detection of Cholic Acid Generated by the Rare Thalassomonas sp.</title>
        <authorList>
            <person name="Pheiffer F."/>
            <person name="Schneider Y.K."/>
            <person name="Hansen E.H."/>
            <person name="Andersen J.H."/>
            <person name="Isaksson J."/>
            <person name="Busche T."/>
            <person name="R C."/>
            <person name="Kalinowski J."/>
            <person name="Zyl L.V."/>
            <person name="Trindade M."/>
        </authorList>
    </citation>
    <scope>NUCLEOTIDE SEQUENCE [LARGE SCALE GENOMIC DNA]</scope>
    <source>
        <strain evidence="2 3">XOM25</strain>
    </source>
</reference>
<evidence type="ECO:0000313" key="3">
    <source>
        <dbReference type="Proteomes" id="UP000032352"/>
    </source>
</evidence>
<feature type="chain" id="PRO_5041956677" description="Beta/gamma crystallin 'Greek key' domain-containing protein" evidence="1">
    <location>
        <begin position="24"/>
        <end position="488"/>
    </location>
</feature>
<dbReference type="Gene3D" id="2.60.20.10">
    <property type="entry name" value="Crystallins"/>
    <property type="match status" value="1"/>
</dbReference>
<organism evidence="2 3">
    <name type="scientific">Thalassomonas viridans</name>
    <dbReference type="NCBI Taxonomy" id="137584"/>
    <lineage>
        <taxon>Bacteria</taxon>
        <taxon>Pseudomonadati</taxon>
        <taxon>Pseudomonadota</taxon>
        <taxon>Gammaproteobacteria</taxon>
        <taxon>Alteromonadales</taxon>
        <taxon>Colwelliaceae</taxon>
        <taxon>Thalassomonas</taxon>
    </lineage>
</organism>
<keyword evidence="1" id="KW-0732">Signal</keyword>
<keyword evidence="3" id="KW-1185">Reference proteome</keyword>
<evidence type="ECO:0008006" key="4">
    <source>
        <dbReference type="Google" id="ProtNLM"/>
    </source>
</evidence>
<reference evidence="2 3" key="1">
    <citation type="journal article" date="2015" name="Genome Announc.">
        <title>Draft Genome Sequences of Marine Isolates of Thalassomonas viridans and Thalassomonas actiniarum.</title>
        <authorList>
            <person name="Olonade I."/>
            <person name="van Zyl L.J."/>
            <person name="Trindade M."/>
        </authorList>
    </citation>
    <scope>NUCLEOTIDE SEQUENCE [LARGE SCALE GENOMIC DNA]</scope>
    <source>
        <strain evidence="2 3">XOM25</strain>
    </source>
</reference>
<dbReference type="Proteomes" id="UP000032352">
    <property type="component" value="Chromosome"/>
</dbReference>
<proteinExistence type="predicted"/>
<accession>A0AAF0C551</accession>
<evidence type="ECO:0000313" key="2">
    <source>
        <dbReference type="EMBL" id="WDE02952.1"/>
    </source>
</evidence>
<dbReference type="EMBL" id="CP059733">
    <property type="protein sequence ID" value="WDE02952.1"/>
    <property type="molecule type" value="Genomic_DNA"/>
</dbReference>
<sequence length="488" mass="53652">MVRCQKMALAGVLALGVSLSGLAASFKGWVSYNSDANANRCVGNVENSFQRLRKNGDDMGFRMGVAPDVSLTHHWQGVQRVHRVGQDKYMYVSRSKDSSNYGGIAVVNMSSRDGDGLRFRSNRLSYSDIKDTAPYWADKVNQYVRTYSGQTGTKYDHAGGMQVWGNTLAVAVESIVSSDSSNLQSEVLFYNIDNPAVPVQMPHTIQRASRNAGTVALVKRADGRFIVMVETGEQLDFYLTDATALANFNTVATFSQLSSWKYGNNGFEPGSVGGGFGNYQSYNFVVQCDGSVYLVANYNDNFTFGNDRLDLFEVTSTDGTHFGLRKAASKVFTCDDYGPANCNFQAAGGVYVDSDGELIFYSAEHDNDGPGNSVKMSEFPAVPNSCSSASESFVELFENTGSDKGRSVVIDYPDRSLRDYGDFRNIDGFGDKSSYVRYCLPAGYSATLYEDSDYRGKTKLLTGTGYLRELNLKSQGFNDKVSSFRFNY</sequence>
<feature type="signal peptide" evidence="1">
    <location>
        <begin position="1"/>
        <end position="23"/>
    </location>
</feature>
<evidence type="ECO:0000256" key="1">
    <source>
        <dbReference type="SAM" id="SignalP"/>
    </source>
</evidence>
<protein>
    <recommendedName>
        <fullName evidence="4">Beta/gamma crystallin 'Greek key' domain-containing protein</fullName>
    </recommendedName>
</protein>